<dbReference type="PANTHER" id="PTHR21485">
    <property type="entry name" value="HAD SUPERFAMILY MEMBERS CMAS AND KDSC"/>
    <property type="match status" value="1"/>
</dbReference>
<evidence type="ECO:0000313" key="2">
    <source>
        <dbReference type="Proteomes" id="UP000010808"/>
    </source>
</evidence>
<proteinExistence type="predicted"/>
<dbReference type="AlphaFoldDB" id="L0RAL3"/>
<dbReference type="HOGENOM" id="CLU_042930_1_1_7"/>
<dbReference type="OrthoDB" id="9805604at2"/>
<dbReference type="SUPFAM" id="SSF53448">
    <property type="entry name" value="Nucleotide-diphospho-sugar transferases"/>
    <property type="match status" value="1"/>
</dbReference>
<organism evidence="1 2">
    <name type="scientific">Maridesulfovibrio hydrothermalis AM13 = DSM 14728</name>
    <dbReference type="NCBI Taxonomy" id="1121451"/>
    <lineage>
        <taxon>Bacteria</taxon>
        <taxon>Pseudomonadati</taxon>
        <taxon>Thermodesulfobacteriota</taxon>
        <taxon>Desulfovibrionia</taxon>
        <taxon>Desulfovibrionales</taxon>
        <taxon>Desulfovibrionaceae</taxon>
        <taxon>Maridesulfovibrio</taxon>
    </lineage>
</organism>
<dbReference type="RefSeq" id="WP_015335835.1">
    <property type="nucleotide sequence ID" value="NC_020055.1"/>
</dbReference>
<reference evidence="1 2" key="1">
    <citation type="submission" date="2012-10" db="EMBL/GenBank/DDBJ databases">
        <authorList>
            <person name="Genoscope - CEA"/>
        </authorList>
    </citation>
    <scope>NUCLEOTIDE SEQUENCE [LARGE SCALE GENOMIC DNA]</scope>
    <source>
        <strain evidence="2">AM13 / DSM 14728</strain>
    </source>
</reference>
<dbReference type="eggNOG" id="COG1083">
    <property type="taxonomic scope" value="Bacteria"/>
</dbReference>
<dbReference type="KEGG" id="dhy:DESAM_20943"/>
<dbReference type="GO" id="GO:0008781">
    <property type="term" value="F:N-acylneuraminate cytidylyltransferase activity"/>
    <property type="evidence" value="ECO:0007669"/>
    <property type="project" value="TreeGrafter"/>
</dbReference>
<dbReference type="InterPro" id="IPR003329">
    <property type="entry name" value="Cytidylyl_trans"/>
</dbReference>
<dbReference type="PANTHER" id="PTHR21485:SF6">
    <property type="entry name" value="N-ACYLNEURAMINATE CYTIDYLYLTRANSFERASE-RELATED"/>
    <property type="match status" value="1"/>
</dbReference>
<keyword evidence="2" id="KW-1185">Reference proteome</keyword>
<protein>
    <submittedName>
        <fullName evidence="1">N-acetylneuraminate cytidylyltransferase</fullName>
    </submittedName>
</protein>
<name>L0RAL3_9BACT</name>
<keyword evidence="1" id="KW-0548">Nucleotidyltransferase</keyword>
<dbReference type="CDD" id="cd02513">
    <property type="entry name" value="CMP-NeuAc_Synthase"/>
    <property type="match status" value="1"/>
</dbReference>
<dbReference type="InterPro" id="IPR050793">
    <property type="entry name" value="CMP-NeuNAc_synthase"/>
</dbReference>
<dbReference type="Gene3D" id="3.90.550.10">
    <property type="entry name" value="Spore Coat Polysaccharide Biosynthesis Protein SpsA, Chain A"/>
    <property type="match status" value="1"/>
</dbReference>
<dbReference type="Pfam" id="PF02348">
    <property type="entry name" value="CTP_transf_3"/>
    <property type="match status" value="1"/>
</dbReference>
<accession>L0RAL3</accession>
<dbReference type="PATRIC" id="fig|1121451.3.peg.1213"/>
<dbReference type="STRING" id="1121451.DESAM_20943"/>
<dbReference type="EMBL" id="FO203522">
    <property type="protein sequence ID" value="CCO23230.1"/>
    <property type="molecule type" value="Genomic_DNA"/>
</dbReference>
<gene>
    <name evidence="1" type="ORF">DESAM_20943</name>
</gene>
<keyword evidence="1" id="KW-0808">Transferase</keyword>
<dbReference type="InterPro" id="IPR029044">
    <property type="entry name" value="Nucleotide-diphossugar_trans"/>
</dbReference>
<dbReference type="Proteomes" id="UP000010808">
    <property type="component" value="Chromosome"/>
</dbReference>
<evidence type="ECO:0000313" key="1">
    <source>
        <dbReference type="EMBL" id="CCO23230.1"/>
    </source>
</evidence>
<sequence length="232" mass="25960">MSSKAIAIIPARGGSKRILKKNIKKLLGKPMIGYTIEAAFKSGIFDKIVVSTDCPEIAEISSGLGAEVPFLRAKNIADNTTPVSVATLDALDRIDPNKDKYNFVCQLMANCPMRDETDIISSYEKLITTGTQSQISVSGYGWLKPNWAVKINKDQTFDHVFPLEINERSQDTESLYCPNGTIWWSSTATLRKYKSFFHNKTTVHKIPLLHSIDIDELEDFEIAKILLGMKNE</sequence>